<dbReference type="InterPro" id="IPR028037">
    <property type="entry name" value="Antitoxin_Rv0909/MT0933"/>
</dbReference>
<keyword evidence="3" id="KW-1185">Reference proteome</keyword>
<feature type="region of interest" description="Disordered" evidence="1">
    <location>
        <begin position="1"/>
        <end position="60"/>
    </location>
</feature>
<protein>
    <submittedName>
        <fullName evidence="2">Antitoxin</fullName>
    </submittedName>
</protein>
<evidence type="ECO:0000313" key="2">
    <source>
        <dbReference type="EMBL" id="RRD29154.1"/>
    </source>
</evidence>
<dbReference type="AlphaFoldDB" id="A0A3P1V4L1"/>
<dbReference type="Pfam" id="PF14013">
    <property type="entry name" value="MT0933_antitox"/>
    <property type="match status" value="1"/>
</dbReference>
<evidence type="ECO:0000256" key="1">
    <source>
        <dbReference type="SAM" id="MobiDB-lite"/>
    </source>
</evidence>
<accession>A0A3P1V4L1</accession>
<proteinExistence type="predicted"/>
<comment type="caution">
    <text evidence="2">The sequence shown here is derived from an EMBL/GenBank/DDBJ whole genome shotgun (WGS) entry which is preliminary data.</text>
</comment>
<feature type="compositionally biased region" description="Low complexity" evidence="1">
    <location>
        <begin position="28"/>
        <end position="37"/>
    </location>
</feature>
<dbReference type="EMBL" id="RQZC01000010">
    <property type="protein sequence ID" value="RRD29154.1"/>
    <property type="molecule type" value="Genomic_DNA"/>
</dbReference>
<dbReference type="Proteomes" id="UP000271272">
    <property type="component" value="Unassembled WGS sequence"/>
</dbReference>
<organism evidence="2 3">
    <name type="scientific">Actinomyces bowdenii</name>
    <dbReference type="NCBI Taxonomy" id="131109"/>
    <lineage>
        <taxon>Bacteria</taxon>
        <taxon>Bacillati</taxon>
        <taxon>Actinomycetota</taxon>
        <taxon>Actinomycetes</taxon>
        <taxon>Actinomycetales</taxon>
        <taxon>Actinomycetaceae</taxon>
        <taxon>Actinomyces</taxon>
    </lineage>
</organism>
<feature type="compositionally biased region" description="Basic and acidic residues" evidence="1">
    <location>
        <begin position="40"/>
        <end position="54"/>
    </location>
</feature>
<reference evidence="2 3" key="1">
    <citation type="submission" date="2018-11" db="EMBL/GenBank/DDBJ databases">
        <title>Genomes From Bacteria Associated with the Canine Oral Cavity: a Test Case for Automated Genome-Based Taxonomic Assignment.</title>
        <authorList>
            <person name="Coil D.A."/>
            <person name="Jospin G."/>
            <person name="Darling A.E."/>
            <person name="Wallis C."/>
            <person name="Davis I.J."/>
            <person name="Harris S."/>
            <person name="Eisen J.A."/>
            <person name="Holcombe L.J."/>
            <person name="O'Flynn C."/>
        </authorList>
    </citation>
    <scope>NUCLEOTIDE SEQUENCE [LARGE SCALE GENOMIC DNA]</scope>
    <source>
        <strain evidence="2 3">OH5050</strain>
    </source>
</reference>
<sequence length="60" mass="5957">MGLGDLTKKASEALNSDKGEEISDKALDAAASAAKKATGGKHDAKIDSARDAADGKLGNA</sequence>
<feature type="compositionally biased region" description="Basic and acidic residues" evidence="1">
    <location>
        <begin position="1"/>
        <end position="27"/>
    </location>
</feature>
<name>A0A3P1V4L1_9ACTO</name>
<dbReference type="RefSeq" id="WP_124933842.1">
    <property type="nucleotide sequence ID" value="NZ_JAGFOU010000026.1"/>
</dbReference>
<evidence type="ECO:0000313" key="3">
    <source>
        <dbReference type="Proteomes" id="UP000271272"/>
    </source>
</evidence>
<gene>
    <name evidence="2" type="ORF">EII10_07250</name>
</gene>